<dbReference type="EMBL" id="MCFF01000068">
    <property type="protein sequence ID" value="ORY99492.1"/>
    <property type="molecule type" value="Genomic_DNA"/>
</dbReference>
<comment type="caution">
    <text evidence="12">The sequence shown here is derived from an EMBL/GenBank/DDBJ whole genome shotgun (WGS) entry which is preliminary data.</text>
</comment>
<gene>
    <name evidence="12" type="ORF">BCR41DRAFT_314253</name>
</gene>
<comment type="similarity">
    <text evidence="2">Belongs to the G protein gamma family.</text>
</comment>
<evidence type="ECO:0000256" key="1">
    <source>
        <dbReference type="ARBA" id="ARBA00004170"/>
    </source>
</evidence>
<feature type="domain" description="G protein gamma" evidence="11">
    <location>
        <begin position="2"/>
        <end position="69"/>
    </location>
</feature>
<keyword evidence="8" id="KW-0807">Transducer</keyword>
<dbReference type="RefSeq" id="XP_021875818.1">
    <property type="nucleotide sequence ID" value="XM_022021171.1"/>
</dbReference>
<keyword evidence="13" id="KW-1185">Reference proteome</keyword>
<evidence type="ECO:0000313" key="13">
    <source>
        <dbReference type="Proteomes" id="UP000193648"/>
    </source>
</evidence>
<comment type="subcellular location">
    <subcellularLocation>
        <location evidence="1">Membrane</location>
        <topology evidence="1">Peripheral membrane protein</topology>
    </subcellularLocation>
</comment>
<dbReference type="SMART" id="SM01224">
    <property type="entry name" value="G_gamma"/>
    <property type="match status" value="1"/>
</dbReference>
<evidence type="ECO:0000256" key="2">
    <source>
        <dbReference type="ARBA" id="ARBA00007431"/>
    </source>
</evidence>
<dbReference type="OrthoDB" id="19232at2759"/>
<evidence type="ECO:0000256" key="8">
    <source>
        <dbReference type="ARBA" id="ARBA00023224"/>
    </source>
</evidence>
<dbReference type="GeneID" id="33563015"/>
<dbReference type="GO" id="GO:0000750">
    <property type="term" value="P:pheromone-dependent signal transduction involved in conjugation with cellular fusion"/>
    <property type="evidence" value="ECO:0007669"/>
    <property type="project" value="InterPro"/>
</dbReference>
<dbReference type="InParanoid" id="A0A1Y2G6U0"/>
<accession>A0A1Y2G6U0</accession>
<evidence type="ECO:0000256" key="5">
    <source>
        <dbReference type="ARBA" id="ARBA00022481"/>
    </source>
</evidence>
<keyword evidence="10" id="KW-0636">Prenylation</keyword>
<dbReference type="GO" id="GO:0005834">
    <property type="term" value="C:heterotrimeric G-protein complex"/>
    <property type="evidence" value="ECO:0007669"/>
    <property type="project" value="TreeGrafter"/>
</dbReference>
<name>A0A1Y2G6U0_9FUNG</name>
<proteinExistence type="inferred from homology"/>
<evidence type="ECO:0000256" key="6">
    <source>
        <dbReference type="ARBA" id="ARBA00023136"/>
    </source>
</evidence>
<dbReference type="Proteomes" id="UP000193648">
    <property type="component" value="Unassembled WGS sequence"/>
</dbReference>
<evidence type="ECO:0000256" key="9">
    <source>
        <dbReference type="ARBA" id="ARBA00023288"/>
    </source>
</evidence>
<organism evidence="12 13">
    <name type="scientific">Lobosporangium transversale</name>
    <dbReference type="NCBI Taxonomy" id="64571"/>
    <lineage>
        <taxon>Eukaryota</taxon>
        <taxon>Fungi</taxon>
        <taxon>Fungi incertae sedis</taxon>
        <taxon>Mucoromycota</taxon>
        <taxon>Mortierellomycotina</taxon>
        <taxon>Mortierellomycetes</taxon>
        <taxon>Mortierellales</taxon>
        <taxon>Mortierellaceae</taxon>
        <taxon>Lobosporangium</taxon>
    </lineage>
</organism>
<dbReference type="SUPFAM" id="SSF48670">
    <property type="entry name" value="Transducin (heterotrimeric G protein), gamma chain"/>
    <property type="match status" value="1"/>
</dbReference>
<dbReference type="PANTHER" id="PTHR28189">
    <property type="entry name" value="GUANINE NUCLEOTIDE-BINDING PROTEIN SUBUNIT GAMMA"/>
    <property type="match status" value="1"/>
</dbReference>
<dbReference type="STRING" id="64571.A0A1Y2G6U0"/>
<dbReference type="Pfam" id="PF00631">
    <property type="entry name" value="G-gamma"/>
    <property type="match status" value="1"/>
</dbReference>
<dbReference type="FunFam" id="4.10.260.10:FF:000003">
    <property type="entry name" value="G-protein complex gamma subunit Ste18/GpgA"/>
    <property type="match status" value="1"/>
</dbReference>
<dbReference type="GO" id="GO:0031681">
    <property type="term" value="F:G-protein beta-subunit binding"/>
    <property type="evidence" value="ECO:0007669"/>
    <property type="project" value="InterPro"/>
</dbReference>
<keyword evidence="7" id="KW-0564">Palmitate</keyword>
<evidence type="ECO:0000313" key="12">
    <source>
        <dbReference type="EMBL" id="ORY99492.1"/>
    </source>
</evidence>
<dbReference type="InterPro" id="IPR015898">
    <property type="entry name" value="G-protein_gamma-like_dom"/>
</dbReference>
<dbReference type="Gene3D" id="4.10.260.10">
    <property type="entry name" value="Transducin (heterotrimeric G protein), gamma chain"/>
    <property type="match status" value="1"/>
</dbReference>
<protein>
    <recommendedName>
        <fullName evidence="4">Guanine nucleotide-binding protein subunit gamma</fullName>
    </recommendedName>
</protein>
<sequence>MSDLKLRRFLEQNQRLKEQLDMNRIPVSEASQSLIKFVTSTKDSLLPSLWGNAASDPFSKQSTGCCTIF</sequence>
<evidence type="ECO:0000256" key="4">
    <source>
        <dbReference type="ARBA" id="ARBA00016111"/>
    </source>
</evidence>
<reference evidence="12 13" key="1">
    <citation type="submission" date="2016-07" db="EMBL/GenBank/DDBJ databases">
        <title>Pervasive Adenine N6-methylation of Active Genes in Fungi.</title>
        <authorList>
            <consortium name="DOE Joint Genome Institute"/>
            <person name="Mondo S.J."/>
            <person name="Dannebaum R.O."/>
            <person name="Kuo R.C."/>
            <person name="Labutti K."/>
            <person name="Haridas S."/>
            <person name="Kuo A."/>
            <person name="Salamov A."/>
            <person name="Ahrendt S.R."/>
            <person name="Lipzen A."/>
            <person name="Sullivan W."/>
            <person name="Andreopoulos W.B."/>
            <person name="Clum A."/>
            <person name="Lindquist E."/>
            <person name="Daum C."/>
            <person name="Ramamoorthy G.K."/>
            <person name="Gryganskyi A."/>
            <person name="Culley D."/>
            <person name="Magnuson J.K."/>
            <person name="James T.Y."/>
            <person name="O'Malley M.A."/>
            <person name="Stajich J.E."/>
            <person name="Spatafora J.W."/>
            <person name="Visel A."/>
            <person name="Grigoriev I.V."/>
        </authorList>
    </citation>
    <scope>NUCLEOTIDE SEQUENCE [LARGE SCALE GENOMIC DNA]</scope>
    <source>
        <strain evidence="12 13">NRRL 3116</strain>
    </source>
</reference>
<dbReference type="InterPro" id="IPR036284">
    <property type="entry name" value="GGL_sf"/>
</dbReference>
<evidence type="ECO:0000256" key="7">
    <source>
        <dbReference type="ARBA" id="ARBA00023139"/>
    </source>
</evidence>
<evidence type="ECO:0000256" key="10">
    <source>
        <dbReference type="ARBA" id="ARBA00023289"/>
    </source>
</evidence>
<dbReference type="PANTHER" id="PTHR28189:SF1">
    <property type="entry name" value="GUANINE NUCLEOTIDE-BINDING PROTEIN SUBUNIT GAMMA"/>
    <property type="match status" value="1"/>
</dbReference>
<evidence type="ECO:0000259" key="11">
    <source>
        <dbReference type="SMART" id="SM01224"/>
    </source>
</evidence>
<keyword evidence="5" id="KW-0488">Methylation</keyword>
<comment type="subunit">
    <text evidence="3">G proteins are composed of 3 units, alpha, beta and gamma.</text>
</comment>
<dbReference type="AlphaFoldDB" id="A0A1Y2G6U0"/>
<evidence type="ECO:0000256" key="3">
    <source>
        <dbReference type="ARBA" id="ARBA00011581"/>
    </source>
</evidence>
<keyword evidence="6" id="KW-0472">Membrane</keyword>
<dbReference type="InterPro" id="IPR041848">
    <property type="entry name" value="Ste18_fungal"/>
</dbReference>
<keyword evidence="9" id="KW-0449">Lipoprotein</keyword>
<dbReference type="GO" id="GO:0007186">
    <property type="term" value="P:G protein-coupled receptor signaling pathway"/>
    <property type="evidence" value="ECO:0007669"/>
    <property type="project" value="InterPro"/>
</dbReference>